<keyword evidence="2" id="KW-1185">Reference proteome</keyword>
<protein>
    <submittedName>
        <fullName evidence="1">Uncharacterized protein</fullName>
    </submittedName>
</protein>
<gene>
    <name evidence="1" type="ORF">Vadar_003351</name>
</gene>
<evidence type="ECO:0000313" key="1">
    <source>
        <dbReference type="EMBL" id="KAH7836604.1"/>
    </source>
</evidence>
<dbReference type="EMBL" id="CM037156">
    <property type="protein sequence ID" value="KAH7836604.1"/>
    <property type="molecule type" value="Genomic_DNA"/>
</dbReference>
<organism evidence="1 2">
    <name type="scientific">Vaccinium darrowii</name>
    <dbReference type="NCBI Taxonomy" id="229202"/>
    <lineage>
        <taxon>Eukaryota</taxon>
        <taxon>Viridiplantae</taxon>
        <taxon>Streptophyta</taxon>
        <taxon>Embryophyta</taxon>
        <taxon>Tracheophyta</taxon>
        <taxon>Spermatophyta</taxon>
        <taxon>Magnoliopsida</taxon>
        <taxon>eudicotyledons</taxon>
        <taxon>Gunneridae</taxon>
        <taxon>Pentapetalae</taxon>
        <taxon>asterids</taxon>
        <taxon>Ericales</taxon>
        <taxon>Ericaceae</taxon>
        <taxon>Vaccinioideae</taxon>
        <taxon>Vaccinieae</taxon>
        <taxon>Vaccinium</taxon>
    </lineage>
</organism>
<reference evidence="1 2" key="1">
    <citation type="journal article" date="2021" name="Hortic Res">
        <title>High-quality reference genome and annotation aids understanding of berry development for evergreen blueberry (Vaccinium darrowii).</title>
        <authorList>
            <person name="Yu J."/>
            <person name="Hulse-Kemp A.M."/>
            <person name="Babiker E."/>
            <person name="Staton M."/>
        </authorList>
    </citation>
    <scope>NUCLEOTIDE SEQUENCE [LARGE SCALE GENOMIC DNA]</scope>
    <source>
        <strain evidence="2">cv. NJ 8807/NJ 8810</strain>
        <tissue evidence="1">Young leaf</tissue>
    </source>
</reference>
<sequence>MRKADLSDRICKWSLELANFDIRYEPRTAIKGQALADFVAELTPKLESDLQKENAAEDADAEKPGGAATTPERSGLVRRRSPPRAATIYTGESCIERGRKKESQSASLPFSDCCIGQSKVCCMISAFSQIFL</sequence>
<accession>A0ACB7X7Q8</accession>
<proteinExistence type="predicted"/>
<comment type="caution">
    <text evidence="1">The sequence shown here is derived from an EMBL/GenBank/DDBJ whole genome shotgun (WGS) entry which is preliminary data.</text>
</comment>
<name>A0ACB7X7Q8_9ERIC</name>
<dbReference type="Proteomes" id="UP000828048">
    <property type="component" value="Chromosome 6"/>
</dbReference>
<evidence type="ECO:0000313" key="2">
    <source>
        <dbReference type="Proteomes" id="UP000828048"/>
    </source>
</evidence>